<dbReference type="EMBL" id="JAIWYP010000014">
    <property type="protein sequence ID" value="KAH3707535.1"/>
    <property type="molecule type" value="Genomic_DNA"/>
</dbReference>
<sequence length="53" mass="6231">MEDNRDYEEFSVEPYVYWPQFRDCRSDLSESDSDSEVSCVDAQDDHSVGYTIL</sequence>
<evidence type="ECO:0000313" key="1">
    <source>
        <dbReference type="EMBL" id="KAH3707535.1"/>
    </source>
</evidence>
<accession>A0A9D3YUF3</accession>
<gene>
    <name evidence="1" type="ORF">DPMN_066944</name>
</gene>
<keyword evidence="2" id="KW-1185">Reference proteome</keyword>
<comment type="caution">
    <text evidence="1">The sequence shown here is derived from an EMBL/GenBank/DDBJ whole genome shotgun (WGS) entry which is preliminary data.</text>
</comment>
<reference evidence="1" key="1">
    <citation type="journal article" date="2019" name="bioRxiv">
        <title>The Genome of the Zebra Mussel, Dreissena polymorpha: A Resource for Invasive Species Research.</title>
        <authorList>
            <person name="McCartney M.A."/>
            <person name="Auch B."/>
            <person name="Kono T."/>
            <person name="Mallez S."/>
            <person name="Zhang Y."/>
            <person name="Obille A."/>
            <person name="Becker A."/>
            <person name="Abrahante J.E."/>
            <person name="Garbe J."/>
            <person name="Badalamenti J.P."/>
            <person name="Herman A."/>
            <person name="Mangelson H."/>
            <person name="Liachko I."/>
            <person name="Sullivan S."/>
            <person name="Sone E.D."/>
            <person name="Koren S."/>
            <person name="Silverstein K.A.T."/>
            <person name="Beckman K.B."/>
            <person name="Gohl D.M."/>
        </authorList>
    </citation>
    <scope>NUCLEOTIDE SEQUENCE</scope>
    <source>
        <strain evidence="1">Duluth1</strain>
        <tissue evidence="1">Whole animal</tissue>
    </source>
</reference>
<organism evidence="1 2">
    <name type="scientific">Dreissena polymorpha</name>
    <name type="common">Zebra mussel</name>
    <name type="synonym">Mytilus polymorpha</name>
    <dbReference type="NCBI Taxonomy" id="45954"/>
    <lineage>
        <taxon>Eukaryota</taxon>
        <taxon>Metazoa</taxon>
        <taxon>Spiralia</taxon>
        <taxon>Lophotrochozoa</taxon>
        <taxon>Mollusca</taxon>
        <taxon>Bivalvia</taxon>
        <taxon>Autobranchia</taxon>
        <taxon>Heteroconchia</taxon>
        <taxon>Euheterodonta</taxon>
        <taxon>Imparidentia</taxon>
        <taxon>Neoheterodontei</taxon>
        <taxon>Myida</taxon>
        <taxon>Dreissenoidea</taxon>
        <taxon>Dreissenidae</taxon>
        <taxon>Dreissena</taxon>
    </lineage>
</organism>
<evidence type="ECO:0000313" key="2">
    <source>
        <dbReference type="Proteomes" id="UP000828390"/>
    </source>
</evidence>
<proteinExistence type="predicted"/>
<reference evidence="1" key="2">
    <citation type="submission" date="2020-11" db="EMBL/GenBank/DDBJ databases">
        <authorList>
            <person name="McCartney M.A."/>
            <person name="Auch B."/>
            <person name="Kono T."/>
            <person name="Mallez S."/>
            <person name="Becker A."/>
            <person name="Gohl D.M."/>
            <person name="Silverstein K.A.T."/>
            <person name="Koren S."/>
            <person name="Bechman K.B."/>
            <person name="Herman A."/>
            <person name="Abrahante J.E."/>
            <person name="Garbe J."/>
        </authorList>
    </citation>
    <scope>NUCLEOTIDE SEQUENCE</scope>
    <source>
        <strain evidence="1">Duluth1</strain>
        <tissue evidence="1">Whole animal</tissue>
    </source>
</reference>
<protein>
    <submittedName>
        <fullName evidence="1">Uncharacterized protein</fullName>
    </submittedName>
</protein>
<name>A0A9D3YUF3_DREPO</name>
<dbReference type="Proteomes" id="UP000828390">
    <property type="component" value="Unassembled WGS sequence"/>
</dbReference>
<dbReference type="AlphaFoldDB" id="A0A9D3YUF3"/>